<feature type="compositionally biased region" description="Polar residues" evidence="1">
    <location>
        <begin position="124"/>
        <end position="133"/>
    </location>
</feature>
<evidence type="ECO:0000256" key="1">
    <source>
        <dbReference type="SAM" id="MobiDB-lite"/>
    </source>
</evidence>
<dbReference type="AlphaFoldDB" id="W3VJF8"/>
<comment type="caution">
    <text evidence="2">The sequence shown here is derived from an EMBL/GenBank/DDBJ whole genome shotgun (WGS) entry which is preliminary data.</text>
</comment>
<reference evidence="2 3" key="1">
    <citation type="journal article" date="2014" name="Genome Announc.">
        <title>Genome sequence of the basidiomycetous fungus Pseudozyma aphidis DSM70725, an efficient producer of biosurfactant mannosylerythritol lipids.</title>
        <authorList>
            <person name="Lorenz S."/>
            <person name="Guenther M."/>
            <person name="Grumaz C."/>
            <person name="Rupp S."/>
            <person name="Zibek S."/>
            <person name="Sohn K."/>
        </authorList>
    </citation>
    <scope>NUCLEOTIDE SEQUENCE [LARGE SCALE GENOMIC DNA]</scope>
    <source>
        <strain evidence="3">ATCC 32657 / CBS 517.83 / DSM 70725 / JCM 10318 / NBRC 10182 / NRRL Y-7954 / St-0401</strain>
    </source>
</reference>
<keyword evidence="3" id="KW-1185">Reference proteome</keyword>
<feature type="region of interest" description="Disordered" evidence="1">
    <location>
        <begin position="111"/>
        <end position="133"/>
    </location>
</feature>
<dbReference type="OrthoDB" id="10493216at2759"/>
<sequence length="206" mass="21654">MEADDIGMLLSEDRAASSKRIHGLHSRLRMGCVGVSPLKITQKGSIFPDNQFFSRSHLSEPTEAPSAQVQTQTAISDSVGLLVDVIAQKTGIYAASGEHSHLLRSSAFAIGPSSTDQQSEHTPHSSVGHSLPSDAQHNIYLDQAEQARIGGKIGRASAIVPSHLESYSPERTDQSLRAKPARTATDAADASAIIGSLCFGVGGRGG</sequence>
<protein>
    <submittedName>
        <fullName evidence="2">Uncharacterized protein</fullName>
    </submittedName>
</protein>
<organism evidence="2 3">
    <name type="scientific">Moesziomyces aphidis</name>
    <name type="common">Pseudozyma aphidis</name>
    <dbReference type="NCBI Taxonomy" id="84754"/>
    <lineage>
        <taxon>Eukaryota</taxon>
        <taxon>Fungi</taxon>
        <taxon>Dikarya</taxon>
        <taxon>Basidiomycota</taxon>
        <taxon>Ustilaginomycotina</taxon>
        <taxon>Ustilaginomycetes</taxon>
        <taxon>Ustilaginales</taxon>
        <taxon>Ustilaginaceae</taxon>
        <taxon>Moesziomyces</taxon>
    </lineage>
</organism>
<dbReference type="EMBL" id="AWNI01000022">
    <property type="protein sequence ID" value="ETS60942.1"/>
    <property type="molecule type" value="Genomic_DNA"/>
</dbReference>
<accession>W3VJF8</accession>
<dbReference type="Proteomes" id="UP000019462">
    <property type="component" value="Unassembled WGS sequence"/>
</dbReference>
<evidence type="ECO:0000313" key="3">
    <source>
        <dbReference type="Proteomes" id="UP000019462"/>
    </source>
</evidence>
<proteinExistence type="predicted"/>
<name>W3VJF8_MOEAP</name>
<evidence type="ECO:0000313" key="2">
    <source>
        <dbReference type="EMBL" id="ETS60942.1"/>
    </source>
</evidence>
<gene>
    <name evidence="2" type="ORF">PaG_04868</name>
</gene>
<dbReference type="HOGENOM" id="CLU_1332439_0_0_1"/>
<feature type="region of interest" description="Disordered" evidence="1">
    <location>
        <begin position="165"/>
        <end position="185"/>
    </location>
</feature>